<evidence type="ECO:0000256" key="5">
    <source>
        <dbReference type="ARBA" id="ARBA00023027"/>
    </source>
</evidence>
<dbReference type="PANTHER" id="PTHR43362:SF1">
    <property type="entry name" value="MANNITOL DEHYDROGENASE 2-RELATED"/>
    <property type="match status" value="1"/>
</dbReference>
<dbReference type="InterPro" id="IPR013328">
    <property type="entry name" value="6PGD_dom2"/>
</dbReference>
<evidence type="ECO:0000259" key="8">
    <source>
        <dbReference type="Pfam" id="PF08125"/>
    </source>
</evidence>
<reference evidence="9 10" key="1">
    <citation type="submission" date="2023-05" db="EMBL/GenBank/DDBJ databases">
        <title>Streptantibioticus silvisoli sp. nov., acidotolerant actinomycetes 1 from pine litter.</title>
        <authorList>
            <person name="Swiecimska M."/>
            <person name="Golinska P."/>
            <person name="Sangal V."/>
            <person name="Wachnowicz B."/>
            <person name="Goodfellow M."/>
        </authorList>
    </citation>
    <scope>NUCLEOTIDE SEQUENCE [LARGE SCALE GENOMIC DNA]</scope>
    <source>
        <strain evidence="9 10">SL54</strain>
    </source>
</reference>
<comment type="caution">
    <text evidence="9">The sequence shown here is derived from an EMBL/GenBank/DDBJ whole genome shotgun (WGS) entry which is preliminary data.</text>
</comment>
<organism evidence="9 10">
    <name type="scientific">Streptantibioticus silvisoli</name>
    <dbReference type="NCBI Taxonomy" id="2705255"/>
    <lineage>
        <taxon>Bacteria</taxon>
        <taxon>Bacillati</taxon>
        <taxon>Actinomycetota</taxon>
        <taxon>Actinomycetes</taxon>
        <taxon>Kitasatosporales</taxon>
        <taxon>Streptomycetaceae</taxon>
        <taxon>Streptantibioticus</taxon>
    </lineage>
</organism>
<evidence type="ECO:0000256" key="2">
    <source>
        <dbReference type="ARBA" id="ARBA00012939"/>
    </source>
</evidence>
<dbReference type="Gene3D" id="1.10.1040.10">
    <property type="entry name" value="N-(1-d-carboxylethyl)-l-norvaline Dehydrogenase, domain 2"/>
    <property type="match status" value="1"/>
</dbReference>
<feature type="domain" description="Mannitol dehydrogenase C-terminal" evidence="8">
    <location>
        <begin position="292"/>
        <end position="472"/>
    </location>
</feature>
<gene>
    <name evidence="9" type="ORF">POF43_007370</name>
</gene>
<dbReference type="GO" id="GO:0016491">
    <property type="term" value="F:oxidoreductase activity"/>
    <property type="evidence" value="ECO:0007669"/>
    <property type="project" value="UniProtKB-KW"/>
</dbReference>
<dbReference type="InterPro" id="IPR013118">
    <property type="entry name" value="Mannitol_DH_C"/>
</dbReference>
<proteinExistence type="inferred from homology"/>
<evidence type="ECO:0000313" key="9">
    <source>
        <dbReference type="EMBL" id="MDI5962532.1"/>
    </source>
</evidence>
<dbReference type="InterPro" id="IPR013131">
    <property type="entry name" value="Mannitol_DH_N"/>
</dbReference>
<dbReference type="InterPro" id="IPR050988">
    <property type="entry name" value="Mannitol_DH/Oxidoreductase"/>
</dbReference>
<accession>A0ABT6VVL7</accession>
<evidence type="ECO:0000256" key="4">
    <source>
        <dbReference type="ARBA" id="ARBA00023002"/>
    </source>
</evidence>
<name>A0ABT6VVL7_9ACTN</name>
<dbReference type="Proteomes" id="UP001156398">
    <property type="component" value="Unassembled WGS sequence"/>
</dbReference>
<dbReference type="PROSITE" id="PS00974">
    <property type="entry name" value="MANNITOL_DHGENASE"/>
    <property type="match status" value="1"/>
</dbReference>
<sequence>MNAVSPRLDRAALSALPRAVRPAVDPAALRPRVVHLGLGAFHRAHQALYTEDAEAAHGGGWGIAAVAQRSTAVLDALRPQDCLYTCTRRDPGGPATRVVAAVTEALHATADADRLRALLASPDVTVVTLTVTEKGYRRDPVHHGLDLDDPAVRADLAGAGPPATAVGQLAVGLRARYAAGGPPLSVLSCDNMTGNSTVLARLVRDHVTAAGWPEHARLLEWLETSVAFPPTMVDRIVPAPTEADRDAAARALGGRRDEAAVAAEPFTQWVIEDAFTADRPRWEAAGAQLVADVAPYELTKLRLLNGSHSLLAHRGLAAGLDTVADVLDTAWGERAVRDYATEVAATLPAAPGLDTGAYVDSLVERFANHAMGHRLRQIASDGSLKIPERWLAPLRELRSAGRPAPALTGCLAAYARHTRAAPLDDPSATALRTAWDAGTPADAVRRLLTVLGAADLADDAELAADVAAGVRELDRGA</sequence>
<dbReference type="PANTHER" id="PTHR43362">
    <property type="entry name" value="MANNITOL DEHYDROGENASE DSF1-RELATED"/>
    <property type="match status" value="1"/>
</dbReference>
<dbReference type="InterPro" id="IPR036291">
    <property type="entry name" value="NAD(P)-bd_dom_sf"/>
</dbReference>
<evidence type="ECO:0000313" key="10">
    <source>
        <dbReference type="Proteomes" id="UP001156398"/>
    </source>
</evidence>
<feature type="domain" description="Mannitol dehydrogenase N-terminal" evidence="7">
    <location>
        <begin position="32"/>
        <end position="283"/>
    </location>
</feature>
<keyword evidence="10" id="KW-1185">Reference proteome</keyword>
<comment type="similarity">
    <text evidence="1">Belongs to the mannitol dehydrogenase family.</text>
</comment>
<evidence type="ECO:0000256" key="3">
    <source>
        <dbReference type="ARBA" id="ARBA00016219"/>
    </source>
</evidence>
<dbReference type="EC" id="1.1.1.17" evidence="2"/>
<dbReference type="InterPro" id="IPR023027">
    <property type="entry name" value="Mannitol_DH_CS"/>
</dbReference>
<keyword evidence="5" id="KW-0520">NAD</keyword>
<dbReference type="InterPro" id="IPR008927">
    <property type="entry name" value="6-PGluconate_DH-like_C_sf"/>
</dbReference>
<evidence type="ECO:0000259" key="7">
    <source>
        <dbReference type="Pfam" id="PF01232"/>
    </source>
</evidence>
<dbReference type="SUPFAM" id="SSF48179">
    <property type="entry name" value="6-phosphogluconate dehydrogenase C-terminal domain-like"/>
    <property type="match status" value="1"/>
</dbReference>
<dbReference type="Pfam" id="PF01232">
    <property type="entry name" value="Mannitol_dh"/>
    <property type="match status" value="1"/>
</dbReference>
<evidence type="ECO:0000256" key="1">
    <source>
        <dbReference type="ARBA" id="ARBA00006541"/>
    </source>
</evidence>
<dbReference type="Pfam" id="PF08125">
    <property type="entry name" value="Mannitol_dh_C"/>
    <property type="match status" value="1"/>
</dbReference>
<evidence type="ECO:0000256" key="6">
    <source>
        <dbReference type="ARBA" id="ARBA00048615"/>
    </source>
</evidence>
<dbReference type="RefSeq" id="WP_271324810.1">
    <property type="nucleotide sequence ID" value="NZ_JAAGKO020000007.1"/>
</dbReference>
<dbReference type="EMBL" id="JAAGKO020000007">
    <property type="protein sequence ID" value="MDI5962532.1"/>
    <property type="molecule type" value="Genomic_DNA"/>
</dbReference>
<comment type="catalytic activity">
    <reaction evidence="6">
        <text>D-mannitol 1-phosphate + NAD(+) = beta-D-fructose 6-phosphate + NADH + H(+)</text>
        <dbReference type="Rhea" id="RHEA:19661"/>
        <dbReference type="ChEBI" id="CHEBI:15378"/>
        <dbReference type="ChEBI" id="CHEBI:57540"/>
        <dbReference type="ChEBI" id="CHEBI:57634"/>
        <dbReference type="ChEBI" id="CHEBI:57945"/>
        <dbReference type="ChEBI" id="CHEBI:61381"/>
        <dbReference type="EC" id="1.1.1.17"/>
    </reaction>
</comment>
<keyword evidence="4 9" id="KW-0560">Oxidoreductase</keyword>
<dbReference type="InterPro" id="IPR000669">
    <property type="entry name" value="Mannitol_DH"/>
</dbReference>
<protein>
    <recommendedName>
        <fullName evidence="3">Mannitol-1-phosphate 5-dehydrogenase</fullName>
        <ecNumber evidence="2">1.1.1.17</ecNumber>
    </recommendedName>
</protein>
<dbReference type="PRINTS" id="PR00084">
    <property type="entry name" value="MTLDHDRGNASE"/>
</dbReference>
<dbReference type="Gene3D" id="3.40.50.720">
    <property type="entry name" value="NAD(P)-binding Rossmann-like Domain"/>
    <property type="match status" value="1"/>
</dbReference>
<dbReference type="SUPFAM" id="SSF51735">
    <property type="entry name" value="NAD(P)-binding Rossmann-fold domains"/>
    <property type="match status" value="1"/>
</dbReference>